<dbReference type="FunFam" id="3.30.2350.20:FF:000002">
    <property type="entry name" value="Pseudouridylate synthase 7 homolog"/>
    <property type="match status" value="1"/>
</dbReference>
<dbReference type="InterPro" id="IPR042214">
    <property type="entry name" value="TruD_catalytic"/>
</dbReference>
<comment type="function">
    <text evidence="11">Pseudouridylate synthase that catalyzes pseudouridylation of RNAs. Acts as a regulator of protein synthesis in embryonic stem cells by mediating pseudouridylation of RNA fragments derived from tRNAs (tRFs): pseudouridylated tRFs inhibit translation by targeting the translation initiation complex. Also catalyzes pseudouridylation of mRNAs: mediates pseudouridylation of mRNAs with the consensus sequence 5'-UGUAG-3'. Acts as a regulator of pre-mRNA splicing by mediating pseudouridylation of pre-mRNAs at locations associated with alternatively spliced regions. Pseudouridylation of pre-mRNAs near splice sites directly regulates mRNA splicing and mRNA 3'-end processing. In addition to mRNAs and tRNAs, binds other types of RNAs, such as snRNAs, Y RNAs and vault RNAs, suggesting that it can catalyze pseudouridylation of many RNA types.</text>
</comment>
<dbReference type="FunFam" id="3.30.2350.20:FF:000003">
    <property type="entry name" value="Pseudouridylate synthase 7 homolog"/>
    <property type="match status" value="1"/>
</dbReference>
<dbReference type="GO" id="GO:0008033">
    <property type="term" value="P:tRNA processing"/>
    <property type="evidence" value="ECO:0007669"/>
    <property type="project" value="UniProtKB-KW"/>
</dbReference>
<reference evidence="16" key="1">
    <citation type="submission" date="2020-08" db="EMBL/GenBank/DDBJ databases">
        <title>Multicomponent nature underlies the extraordinary mechanical properties of spider dragline silk.</title>
        <authorList>
            <person name="Kono N."/>
            <person name="Nakamura H."/>
            <person name="Mori M."/>
            <person name="Yoshida Y."/>
            <person name="Ohtoshi R."/>
            <person name="Malay A.D."/>
            <person name="Moran D.A.P."/>
            <person name="Tomita M."/>
            <person name="Numata K."/>
            <person name="Arakawa K."/>
        </authorList>
    </citation>
    <scope>NUCLEOTIDE SEQUENCE</scope>
</reference>
<dbReference type="Proteomes" id="UP000886998">
    <property type="component" value="Unassembled WGS sequence"/>
</dbReference>
<evidence type="ECO:0000256" key="14">
    <source>
        <dbReference type="SAM" id="MobiDB-lite"/>
    </source>
</evidence>
<keyword evidence="7" id="KW-0413">Isomerase</keyword>
<dbReference type="GO" id="GO:0009982">
    <property type="term" value="F:pseudouridine synthase activity"/>
    <property type="evidence" value="ECO:0007669"/>
    <property type="project" value="InterPro"/>
</dbReference>
<comment type="subcellular location">
    <subcellularLocation>
        <location evidence="1">Nucleus</location>
    </subcellularLocation>
</comment>
<feature type="domain" description="TRUD" evidence="15">
    <location>
        <begin position="315"/>
        <end position="546"/>
    </location>
</feature>
<dbReference type="GO" id="GO:0005634">
    <property type="term" value="C:nucleus"/>
    <property type="evidence" value="ECO:0007669"/>
    <property type="project" value="UniProtKB-SubCell"/>
</dbReference>
<comment type="caution">
    <text evidence="16">The sequence shown here is derived from an EMBL/GenBank/DDBJ whole genome shotgun (WGS) entry which is preliminary data.</text>
</comment>
<dbReference type="GO" id="GO:0006397">
    <property type="term" value="P:mRNA processing"/>
    <property type="evidence" value="ECO:0007669"/>
    <property type="project" value="UniProtKB-KW"/>
</dbReference>
<dbReference type="InterPro" id="IPR011760">
    <property type="entry name" value="PsdUridine_synth_TruD_insert"/>
</dbReference>
<evidence type="ECO:0000256" key="7">
    <source>
        <dbReference type="ARBA" id="ARBA00023235"/>
    </source>
</evidence>
<gene>
    <name evidence="16" type="primary">PUS7</name>
    <name evidence="16" type="ORF">TNIN_243761</name>
</gene>
<keyword evidence="3" id="KW-0597">Phosphoprotein</keyword>
<evidence type="ECO:0000256" key="6">
    <source>
        <dbReference type="ARBA" id="ARBA00023187"/>
    </source>
</evidence>
<dbReference type="InterPro" id="IPR001656">
    <property type="entry name" value="PsdUridine_synth_TruD"/>
</dbReference>
<evidence type="ECO:0000256" key="13">
    <source>
        <dbReference type="ARBA" id="ARBA00070906"/>
    </source>
</evidence>
<dbReference type="SUPFAM" id="SSF55120">
    <property type="entry name" value="Pseudouridine synthase"/>
    <property type="match status" value="1"/>
</dbReference>
<evidence type="ECO:0000256" key="4">
    <source>
        <dbReference type="ARBA" id="ARBA00022664"/>
    </source>
</evidence>
<dbReference type="Pfam" id="PF01142">
    <property type="entry name" value="TruD"/>
    <property type="match status" value="1"/>
</dbReference>
<evidence type="ECO:0000313" key="17">
    <source>
        <dbReference type="Proteomes" id="UP000886998"/>
    </source>
</evidence>
<dbReference type="HAMAP" id="MF_01082">
    <property type="entry name" value="TruD"/>
    <property type="match status" value="1"/>
</dbReference>
<dbReference type="NCBIfam" id="TIGR00094">
    <property type="entry name" value="tRNA_TruD_broad"/>
    <property type="match status" value="1"/>
</dbReference>
<evidence type="ECO:0000256" key="3">
    <source>
        <dbReference type="ARBA" id="ARBA00022553"/>
    </source>
</evidence>
<evidence type="ECO:0000259" key="15">
    <source>
        <dbReference type="PROSITE" id="PS50984"/>
    </source>
</evidence>
<dbReference type="GO" id="GO:0001522">
    <property type="term" value="P:pseudouridine synthesis"/>
    <property type="evidence" value="ECO:0007669"/>
    <property type="project" value="InterPro"/>
</dbReference>
<accession>A0A8X6YVP6</accession>
<feature type="compositionally biased region" description="Polar residues" evidence="14">
    <location>
        <begin position="41"/>
        <end position="61"/>
    </location>
</feature>
<dbReference type="PROSITE" id="PS50984">
    <property type="entry name" value="TRUD"/>
    <property type="match status" value="1"/>
</dbReference>
<evidence type="ECO:0000256" key="9">
    <source>
        <dbReference type="ARBA" id="ARBA00036943"/>
    </source>
</evidence>
<dbReference type="PIRSF" id="PIRSF037016">
    <property type="entry name" value="Pseudouridin_synth_euk_prd"/>
    <property type="match status" value="1"/>
</dbReference>
<evidence type="ECO:0000256" key="12">
    <source>
        <dbReference type="ARBA" id="ARBA00063455"/>
    </source>
</evidence>
<comment type="catalytic activity">
    <reaction evidence="9">
        <text>a uridine in tRNA = a pseudouridine in tRNA</text>
        <dbReference type="Rhea" id="RHEA:54572"/>
        <dbReference type="Rhea" id="RHEA-COMP:13339"/>
        <dbReference type="Rhea" id="RHEA-COMP:13934"/>
        <dbReference type="ChEBI" id="CHEBI:65314"/>
        <dbReference type="ChEBI" id="CHEBI:65315"/>
    </reaction>
</comment>
<keyword evidence="8" id="KW-0539">Nucleus</keyword>
<dbReference type="GO" id="GO:0003723">
    <property type="term" value="F:RNA binding"/>
    <property type="evidence" value="ECO:0007669"/>
    <property type="project" value="InterPro"/>
</dbReference>
<feature type="region of interest" description="Disordered" evidence="14">
    <location>
        <begin position="1"/>
        <end position="61"/>
    </location>
</feature>
<keyword evidence="5" id="KW-0819">tRNA processing</keyword>
<keyword evidence="6" id="KW-0508">mRNA splicing</keyword>
<comment type="subunit">
    <text evidence="12">Interacts with SIRT1.</text>
</comment>
<evidence type="ECO:0000256" key="8">
    <source>
        <dbReference type="ARBA" id="ARBA00023242"/>
    </source>
</evidence>
<feature type="compositionally biased region" description="Basic and acidic residues" evidence="14">
    <location>
        <begin position="1"/>
        <end position="17"/>
    </location>
</feature>
<dbReference type="OrthoDB" id="447290at2759"/>
<organism evidence="16 17">
    <name type="scientific">Trichonephila inaurata madagascariensis</name>
    <dbReference type="NCBI Taxonomy" id="2747483"/>
    <lineage>
        <taxon>Eukaryota</taxon>
        <taxon>Metazoa</taxon>
        <taxon>Ecdysozoa</taxon>
        <taxon>Arthropoda</taxon>
        <taxon>Chelicerata</taxon>
        <taxon>Arachnida</taxon>
        <taxon>Araneae</taxon>
        <taxon>Araneomorphae</taxon>
        <taxon>Entelegynae</taxon>
        <taxon>Araneoidea</taxon>
        <taxon>Nephilidae</taxon>
        <taxon>Trichonephila</taxon>
        <taxon>Trichonephila inaurata</taxon>
    </lineage>
</organism>
<dbReference type="InterPro" id="IPR020103">
    <property type="entry name" value="PsdUridine_synth_cat_dom_sf"/>
</dbReference>
<sequence>METEGSLKHSLNDKDLENSSASNKRLCTEPLGPEKEIIPFNKSSNEIQNGNSASNKPNFSRASEKDVGITEYVSNLPGFNAVVKERYSDFIVNEIDTQGNVVKLTDLSKPKNPECDFEVDGLLDDETVKKLKELVAGEISEVKIEVTDKDKDTRKEIHVAIRKMFNKLESSTVDSDSKKYIVVKKFSRNTNRRSQLSTGGNFLHFVLYKENKDTMDTINAIASFLRVSPKPFSYAGSKDKRGKTSQLVSAHKISPEKLLNINKEFNMVRVGNIVYKNEQLKLGDLLGNRFIIILRQLEGDPDIIKEAIASLSTKGFINYYGMQRFGTSSVPTHSIGRLLLCLEWEKVIELILTPKPEDDEELRNAKKVWAETKDAKLALKNRRLRSNIEEKLLKGLASVNKKDFCNAFNAIPRNMRLMYIHSYQSYIWNKIVSKRIKEYGLKVLKGDLVPKESGLRIDDCEDDKEESNRKMILENMVKVISEDEIEKYNISDVLLPLPGHSVVLPNNEIKNWYDDILKEDGMEWNNFDSKIKSLSLSGAYRKIIVVPKDVKWEIIPYDDVTKPLALSDLDILQNAPEPVIPESGQYKALKLEFQLPPSAYATMAIREISKQSTCYMSK</sequence>
<keyword evidence="4" id="KW-0507">mRNA processing</keyword>
<evidence type="ECO:0000256" key="5">
    <source>
        <dbReference type="ARBA" id="ARBA00022694"/>
    </source>
</evidence>
<dbReference type="EMBL" id="BMAV01022021">
    <property type="protein sequence ID" value="GFY76574.1"/>
    <property type="molecule type" value="Genomic_DNA"/>
</dbReference>
<dbReference type="GO" id="GO:0008380">
    <property type="term" value="P:RNA splicing"/>
    <property type="evidence" value="ECO:0007669"/>
    <property type="project" value="UniProtKB-KW"/>
</dbReference>
<dbReference type="AlphaFoldDB" id="A0A8X6YVP6"/>
<dbReference type="CDD" id="cd02576">
    <property type="entry name" value="PseudoU_synth_ScPUS7"/>
    <property type="match status" value="1"/>
</dbReference>
<evidence type="ECO:0000256" key="10">
    <source>
        <dbReference type="ARBA" id="ARBA00052210"/>
    </source>
</evidence>
<comment type="catalytic activity">
    <reaction evidence="10">
        <text>uridine(13) in tRNA = pseudouridine(13) in tRNA</text>
        <dbReference type="Rhea" id="RHEA:42540"/>
        <dbReference type="Rhea" id="RHEA-COMP:10105"/>
        <dbReference type="Rhea" id="RHEA-COMP:10106"/>
        <dbReference type="ChEBI" id="CHEBI:65314"/>
        <dbReference type="ChEBI" id="CHEBI:65315"/>
    </reaction>
</comment>
<evidence type="ECO:0000313" key="16">
    <source>
        <dbReference type="EMBL" id="GFY76574.1"/>
    </source>
</evidence>
<protein>
    <recommendedName>
        <fullName evidence="13">Pseudouridylate synthase 7 homolog</fullName>
    </recommendedName>
</protein>
<dbReference type="Gene3D" id="3.30.2350.20">
    <property type="entry name" value="TruD, catalytic domain"/>
    <property type="match status" value="2"/>
</dbReference>
<evidence type="ECO:0000256" key="11">
    <source>
        <dbReference type="ARBA" id="ARBA00053535"/>
    </source>
</evidence>
<evidence type="ECO:0000256" key="2">
    <source>
        <dbReference type="ARBA" id="ARBA00007953"/>
    </source>
</evidence>
<comment type="similarity">
    <text evidence="2">Belongs to the pseudouridine synthase TruD family.</text>
</comment>
<keyword evidence="17" id="KW-1185">Reference proteome</keyword>
<dbReference type="PANTHER" id="PTHR13326:SF31">
    <property type="entry name" value="PSEUDOURIDYLATE SYNTHASE 7 HOMOLOG"/>
    <property type="match status" value="1"/>
</dbReference>
<name>A0A8X6YVP6_9ARAC</name>
<proteinExistence type="inferred from homology"/>
<evidence type="ECO:0000256" key="1">
    <source>
        <dbReference type="ARBA" id="ARBA00004123"/>
    </source>
</evidence>
<dbReference type="PANTHER" id="PTHR13326">
    <property type="entry name" value="TRNA PSEUDOURIDINE SYNTHASE D"/>
    <property type="match status" value="1"/>
</dbReference>